<sequence length="315" mass="33884">MMTILVSGLINIETTVAVREFPIPYYPIDYPFFGVSSAVSGVAFNIARALRALGDDVDLHTFVGPDDDGRRVLDTLARDGIDDAHVRQELRQTAASVVLYDPSGRRQVYCDLKDVQDMQLPVSGPAGAAVRDSLETADIVVACNTNFNRDLLRAAREAGKPVATDVHVLDDIGDEYNRDFMAAADMLFLSDERLPEPPADFARRLADRYGPRIVVIGMGGKGAMLHLRDTDETWTLPAAPTTKVVNTVGAGDALFSAFLHGVAGGLAPLEALRRAELFAAHKIGFSGASVGFCDAAELDAMAADPTLAIEPERVR</sequence>
<proteinExistence type="predicted"/>
<gene>
    <name evidence="4" type="ORF">KIH73_00880</name>
</gene>
<dbReference type="PANTHER" id="PTHR10584:SF166">
    <property type="entry name" value="RIBOKINASE"/>
    <property type="match status" value="1"/>
</dbReference>
<protein>
    <submittedName>
        <fullName evidence="4">Carbohydrate kinase family protein</fullName>
    </submittedName>
</protein>
<dbReference type="Pfam" id="PF00294">
    <property type="entry name" value="PfkB"/>
    <property type="match status" value="1"/>
</dbReference>
<evidence type="ECO:0000313" key="4">
    <source>
        <dbReference type="EMBL" id="MBW3081948.1"/>
    </source>
</evidence>
<evidence type="ECO:0000256" key="2">
    <source>
        <dbReference type="ARBA" id="ARBA00022777"/>
    </source>
</evidence>
<dbReference type="PANTHER" id="PTHR10584">
    <property type="entry name" value="SUGAR KINASE"/>
    <property type="match status" value="1"/>
</dbReference>
<organism evidence="4 5">
    <name type="scientific">Bifidobacterium phasiani</name>
    <dbReference type="NCBI Taxonomy" id="2834431"/>
    <lineage>
        <taxon>Bacteria</taxon>
        <taxon>Bacillati</taxon>
        <taxon>Actinomycetota</taxon>
        <taxon>Actinomycetes</taxon>
        <taxon>Bifidobacteriales</taxon>
        <taxon>Bifidobacteriaceae</taxon>
        <taxon>Bifidobacterium</taxon>
    </lineage>
</organism>
<dbReference type="Proteomes" id="UP000812844">
    <property type="component" value="Unassembled WGS sequence"/>
</dbReference>
<name>A0ABS6W636_9BIFI</name>
<evidence type="ECO:0000313" key="5">
    <source>
        <dbReference type="Proteomes" id="UP000812844"/>
    </source>
</evidence>
<keyword evidence="2 4" id="KW-0418">Kinase</keyword>
<dbReference type="InterPro" id="IPR002173">
    <property type="entry name" value="Carboh/pur_kinase_PfkB_CS"/>
</dbReference>
<feature type="domain" description="Carbohydrate kinase PfkB" evidence="3">
    <location>
        <begin position="8"/>
        <end position="289"/>
    </location>
</feature>
<dbReference type="PROSITE" id="PS00584">
    <property type="entry name" value="PFKB_KINASES_2"/>
    <property type="match status" value="1"/>
</dbReference>
<reference evidence="4 5" key="1">
    <citation type="submission" date="2021-05" db="EMBL/GenBank/DDBJ databases">
        <title>Phylogenetic classification of ten novel species belonging to the genus Bifidobacterium comprising B. colchicus sp. nov., B. abeli sp. nov., B. bicoloris sp. nov., B. guerezis sp. nov., B. rosaliae sp. nov., B. santillanensis sp. nov., B. argentati sp. nov., B. amazzoni sp. nov., B. pluviali sp. nov., and B. pinnaculum sp. nov.</title>
        <authorList>
            <person name="Lugli G.A."/>
            <person name="Ruiz Garcia L."/>
            <person name="Margolles A."/>
            <person name="Ventura M."/>
        </authorList>
    </citation>
    <scope>NUCLEOTIDE SEQUENCE [LARGE SCALE GENOMIC DNA]</scope>
    <source>
        <strain evidence="4 5">6T3</strain>
    </source>
</reference>
<comment type="caution">
    <text evidence="4">The sequence shown here is derived from an EMBL/GenBank/DDBJ whole genome shotgun (WGS) entry which is preliminary data.</text>
</comment>
<dbReference type="InterPro" id="IPR011611">
    <property type="entry name" value="PfkB_dom"/>
</dbReference>
<keyword evidence="1" id="KW-0808">Transferase</keyword>
<dbReference type="RefSeq" id="WP_219079626.1">
    <property type="nucleotide sequence ID" value="NZ_JAHBBD010000001.1"/>
</dbReference>
<evidence type="ECO:0000256" key="1">
    <source>
        <dbReference type="ARBA" id="ARBA00022679"/>
    </source>
</evidence>
<accession>A0ABS6W636</accession>
<evidence type="ECO:0000259" key="3">
    <source>
        <dbReference type="Pfam" id="PF00294"/>
    </source>
</evidence>
<dbReference type="GO" id="GO:0016301">
    <property type="term" value="F:kinase activity"/>
    <property type="evidence" value="ECO:0007669"/>
    <property type="project" value="UniProtKB-KW"/>
</dbReference>
<keyword evidence="5" id="KW-1185">Reference proteome</keyword>
<dbReference type="EMBL" id="JAHBBD010000001">
    <property type="protein sequence ID" value="MBW3081948.1"/>
    <property type="molecule type" value="Genomic_DNA"/>
</dbReference>